<protein>
    <submittedName>
        <fullName evidence="4">RNA-binding KH domain-containing protein, putative isoform 2</fullName>
    </submittedName>
</protein>
<dbReference type="SUPFAM" id="SSF54814">
    <property type="entry name" value="Prokaryotic type KH domain (KH-domain type II)"/>
    <property type="match status" value="1"/>
</dbReference>
<dbReference type="InterPro" id="IPR004088">
    <property type="entry name" value="KH_dom_type_1"/>
</dbReference>
<evidence type="ECO:0000313" key="4">
    <source>
        <dbReference type="EMBL" id="KAE8719392.1"/>
    </source>
</evidence>
<dbReference type="GO" id="GO:0003723">
    <property type="term" value="F:RNA binding"/>
    <property type="evidence" value="ECO:0007669"/>
    <property type="project" value="UniProtKB-UniRule"/>
</dbReference>
<dbReference type="Gene3D" id="3.30.310.210">
    <property type="match status" value="1"/>
</dbReference>
<dbReference type="Proteomes" id="UP000436088">
    <property type="component" value="Unassembled WGS sequence"/>
</dbReference>
<dbReference type="PROSITE" id="PS50084">
    <property type="entry name" value="KH_TYPE_1"/>
    <property type="match status" value="1"/>
</dbReference>
<feature type="region of interest" description="Disordered" evidence="2">
    <location>
        <begin position="1"/>
        <end position="41"/>
    </location>
</feature>
<proteinExistence type="predicted"/>
<dbReference type="PANTHER" id="PTHR10288">
    <property type="entry name" value="KH DOMAIN CONTAINING RNA BINDING PROTEIN"/>
    <property type="match status" value="1"/>
</dbReference>
<gene>
    <name evidence="4" type="ORF">F3Y22_tig00109960pilonHSYRG00016</name>
</gene>
<dbReference type="InterPro" id="IPR036612">
    <property type="entry name" value="KH_dom_type_1_sf"/>
</dbReference>
<evidence type="ECO:0000313" key="5">
    <source>
        <dbReference type="Proteomes" id="UP000436088"/>
    </source>
</evidence>
<evidence type="ECO:0000256" key="2">
    <source>
        <dbReference type="SAM" id="MobiDB-lite"/>
    </source>
</evidence>
<dbReference type="Pfam" id="PF00013">
    <property type="entry name" value="KH_1"/>
    <property type="match status" value="1"/>
</dbReference>
<keyword evidence="1" id="KW-0694">RNA-binding</keyword>
<comment type="caution">
    <text evidence="4">The sequence shown here is derived from an EMBL/GenBank/DDBJ whole genome shotgun (WGS) entry which is preliminary data.</text>
</comment>
<reference evidence="4" key="1">
    <citation type="submission" date="2019-09" db="EMBL/GenBank/DDBJ databases">
        <title>Draft genome information of white flower Hibiscus syriacus.</title>
        <authorList>
            <person name="Kim Y.-M."/>
        </authorList>
    </citation>
    <scope>NUCLEOTIDE SEQUENCE [LARGE SCALE GENOMIC DNA]</scope>
    <source>
        <strain evidence="4">YM2019G1</strain>
    </source>
</reference>
<dbReference type="EMBL" id="VEPZ02000790">
    <property type="protein sequence ID" value="KAE8719392.1"/>
    <property type="molecule type" value="Genomic_DNA"/>
</dbReference>
<feature type="domain" description="K Homology" evidence="3">
    <location>
        <begin position="120"/>
        <end position="158"/>
    </location>
</feature>
<accession>A0A6A3BWN1</accession>
<dbReference type="AlphaFoldDB" id="A0A6A3BWN1"/>
<dbReference type="SUPFAM" id="SSF54791">
    <property type="entry name" value="Eukaryotic type KH-domain (KH-domain type I)"/>
    <property type="match status" value="1"/>
</dbReference>
<organism evidence="4 5">
    <name type="scientific">Hibiscus syriacus</name>
    <name type="common">Rose of Sharon</name>
    <dbReference type="NCBI Taxonomy" id="106335"/>
    <lineage>
        <taxon>Eukaryota</taxon>
        <taxon>Viridiplantae</taxon>
        <taxon>Streptophyta</taxon>
        <taxon>Embryophyta</taxon>
        <taxon>Tracheophyta</taxon>
        <taxon>Spermatophyta</taxon>
        <taxon>Magnoliopsida</taxon>
        <taxon>eudicotyledons</taxon>
        <taxon>Gunneridae</taxon>
        <taxon>Pentapetalae</taxon>
        <taxon>rosids</taxon>
        <taxon>malvids</taxon>
        <taxon>Malvales</taxon>
        <taxon>Malvaceae</taxon>
        <taxon>Malvoideae</taxon>
        <taxon>Hibiscus</taxon>
    </lineage>
</organism>
<keyword evidence="5" id="KW-1185">Reference proteome</keyword>
<sequence length="171" mass="18751">MVGQRNDYGKRSHFQPEYAGNGGGGSKRRSEGEENEQHGIGPEDTVYRYLCHVKRIGSVIGRGGEIVKQLSSSEETNPLGDGDDELVSPAQDALFRVHDRVVTQELPADEDFEEQTHVVTVRMLVASDQIGCVIGKGGQVIQTIRSETHAQIWVLSNEHLPPCALSSDELL</sequence>
<evidence type="ECO:0000256" key="1">
    <source>
        <dbReference type="PROSITE-ProRule" id="PRU00117"/>
    </source>
</evidence>
<evidence type="ECO:0000259" key="3">
    <source>
        <dbReference type="Pfam" id="PF00013"/>
    </source>
</evidence>
<feature type="compositionally biased region" description="Basic and acidic residues" evidence="2">
    <location>
        <begin position="28"/>
        <end position="37"/>
    </location>
</feature>
<dbReference type="InterPro" id="IPR009019">
    <property type="entry name" value="KH_sf_prok-type"/>
</dbReference>
<name>A0A6A3BWN1_HIBSY</name>